<keyword evidence="2" id="KW-1185">Reference proteome</keyword>
<dbReference type="Proteomes" id="UP001597427">
    <property type="component" value="Unassembled WGS sequence"/>
</dbReference>
<gene>
    <name evidence="1" type="ORF">ACFSR0_04840</name>
</gene>
<evidence type="ECO:0000313" key="2">
    <source>
        <dbReference type="Proteomes" id="UP001597427"/>
    </source>
</evidence>
<reference evidence="2" key="1">
    <citation type="journal article" date="2019" name="Int. J. Syst. Evol. Microbiol.">
        <title>The Global Catalogue of Microorganisms (GCM) 10K type strain sequencing project: providing services to taxonomists for standard genome sequencing and annotation.</title>
        <authorList>
            <consortium name="The Broad Institute Genomics Platform"/>
            <consortium name="The Broad Institute Genome Sequencing Center for Infectious Disease"/>
            <person name="Wu L."/>
            <person name="Ma J."/>
        </authorList>
    </citation>
    <scope>NUCLEOTIDE SEQUENCE [LARGE SCALE GENOMIC DNA]</scope>
    <source>
        <strain evidence="2">TISTR 932</strain>
    </source>
</reference>
<sequence>MIDFAEKNIDIFSTQNIKIPRFENLTVYVTDTAERAPFARALVDKLVNFSFEGVFTENYDFFAAIFEYLI</sequence>
<evidence type="ECO:0000313" key="1">
    <source>
        <dbReference type="EMBL" id="MFD2728753.1"/>
    </source>
</evidence>
<name>A0ABW5TJ94_9ENTE</name>
<proteinExistence type="predicted"/>
<dbReference type="RefSeq" id="WP_379980460.1">
    <property type="nucleotide sequence ID" value="NZ_JBHUMO010000033.1"/>
</dbReference>
<protein>
    <submittedName>
        <fullName evidence="1">Uncharacterized protein</fullName>
    </submittedName>
</protein>
<dbReference type="EMBL" id="JBHUMO010000033">
    <property type="protein sequence ID" value="MFD2728753.1"/>
    <property type="molecule type" value="Genomic_DNA"/>
</dbReference>
<comment type="caution">
    <text evidence="1">The sequence shown here is derived from an EMBL/GenBank/DDBJ whole genome shotgun (WGS) entry which is preliminary data.</text>
</comment>
<accession>A0ABW5TJ94</accession>
<organism evidence="1 2">
    <name type="scientific">Enterococcus camelliae</name>
    <dbReference type="NCBI Taxonomy" id="453959"/>
    <lineage>
        <taxon>Bacteria</taxon>
        <taxon>Bacillati</taxon>
        <taxon>Bacillota</taxon>
        <taxon>Bacilli</taxon>
        <taxon>Lactobacillales</taxon>
        <taxon>Enterococcaceae</taxon>
        <taxon>Enterococcus</taxon>
    </lineage>
</organism>